<protein>
    <recommendedName>
        <fullName evidence="3">Resolvase HTH domain-containing protein</fullName>
    </recommendedName>
</protein>
<proteinExistence type="predicted"/>
<evidence type="ECO:0000313" key="2">
    <source>
        <dbReference type="Proteomes" id="UP000231143"/>
    </source>
</evidence>
<gene>
    <name evidence="1" type="ORF">COW81_00150</name>
</gene>
<sequence>MCTVSVGQSTTFIRLGQKNRIISIAWKHLTIKSVISSIMYTNNPNIPKVRRDAAQMVRRGYGVRLVARRYGVSPGTITK</sequence>
<feature type="non-terminal residue" evidence="1">
    <location>
        <position position="79"/>
    </location>
</feature>
<name>A0A2H0DZL5_9BACT</name>
<evidence type="ECO:0008006" key="3">
    <source>
        <dbReference type="Google" id="ProtNLM"/>
    </source>
</evidence>
<dbReference type="AlphaFoldDB" id="A0A2H0DZL5"/>
<dbReference type="Proteomes" id="UP000231143">
    <property type="component" value="Unassembled WGS sequence"/>
</dbReference>
<accession>A0A2H0DZL5</accession>
<reference evidence="1 2" key="1">
    <citation type="submission" date="2017-09" db="EMBL/GenBank/DDBJ databases">
        <title>Depth-based differentiation of microbial function through sediment-hosted aquifers and enrichment of novel symbionts in the deep terrestrial subsurface.</title>
        <authorList>
            <person name="Probst A.J."/>
            <person name="Ladd B."/>
            <person name="Jarett J.K."/>
            <person name="Geller-Mcgrath D.E."/>
            <person name="Sieber C.M."/>
            <person name="Emerson J.B."/>
            <person name="Anantharaman K."/>
            <person name="Thomas B.C."/>
            <person name="Malmstrom R."/>
            <person name="Stieglmeier M."/>
            <person name="Klingl A."/>
            <person name="Woyke T."/>
            <person name="Ryan C.M."/>
            <person name="Banfield J.F."/>
        </authorList>
    </citation>
    <scope>NUCLEOTIDE SEQUENCE [LARGE SCALE GENOMIC DNA]</scope>
    <source>
        <strain evidence="1">CG22_combo_CG10-13_8_21_14_all_36_13</strain>
    </source>
</reference>
<evidence type="ECO:0000313" key="1">
    <source>
        <dbReference type="EMBL" id="PIP87431.1"/>
    </source>
</evidence>
<organism evidence="1 2">
    <name type="scientific">Candidatus Campbellbacteria bacterium CG22_combo_CG10-13_8_21_14_all_36_13</name>
    <dbReference type="NCBI Taxonomy" id="1974529"/>
    <lineage>
        <taxon>Bacteria</taxon>
        <taxon>Candidatus Campbelliibacteriota</taxon>
    </lineage>
</organism>
<comment type="caution">
    <text evidence="1">The sequence shown here is derived from an EMBL/GenBank/DDBJ whole genome shotgun (WGS) entry which is preliminary data.</text>
</comment>
<dbReference type="EMBL" id="PCTT01000003">
    <property type="protein sequence ID" value="PIP87431.1"/>
    <property type="molecule type" value="Genomic_DNA"/>
</dbReference>